<evidence type="ECO:0000313" key="1">
    <source>
        <dbReference type="EMBL" id="MBC5648946.1"/>
    </source>
</evidence>
<comment type="caution">
    <text evidence="1">The sequence shown here is derived from an EMBL/GenBank/DDBJ whole genome shotgun (WGS) entry which is preliminary data.</text>
</comment>
<name>A0ABR7EGQ0_9FIRM</name>
<dbReference type="RefSeq" id="WP_186858402.1">
    <property type="nucleotide sequence ID" value="NZ_JACOON010000006.1"/>
</dbReference>
<proteinExistence type="predicted"/>
<dbReference type="EMBL" id="JACOON010000006">
    <property type="protein sequence ID" value="MBC5648946.1"/>
    <property type="molecule type" value="Genomic_DNA"/>
</dbReference>
<reference evidence="1 2" key="1">
    <citation type="submission" date="2020-08" db="EMBL/GenBank/DDBJ databases">
        <title>Genome public.</title>
        <authorList>
            <person name="Liu C."/>
            <person name="Sun Q."/>
        </authorList>
    </citation>
    <scope>NUCLEOTIDE SEQUENCE [LARGE SCALE GENOMIC DNA]</scope>
    <source>
        <strain evidence="1 2">NSJ-35</strain>
    </source>
</reference>
<keyword evidence="2" id="KW-1185">Reference proteome</keyword>
<accession>A0ABR7EGQ0</accession>
<dbReference type="Proteomes" id="UP000606889">
    <property type="component" value="Unassembled WGS sequence"/>
</dbReference>
<evidence type="ECO:0000313" key="2">
    <source>
        <dbReference type="Proteomes" id="UP000606889"/>
    </source>
</evidence>
<organism evidence="1 2">
    <name type="scientific">Christensenella tenuis</name>
    <dbReference type="NCBI Taxonomy" id="2763033"/>
    <lineage>
        <taxon>Bacteria</taxon>
        <taxon>Bacillati</taxon>
        <taxon>Bacillota</taxon>
        <taxon>Clostridia</taxon>
        <taxon>Christensenellales</taxon>
        <taxon>Christensenellaceae</taxon>
        <taxon>Christensenella</taxon>
    </lineage>
</organism>
<gene>
    <name evidence="1" type="ORF">H8S18_11410</name>
</gene>
<protein>
    <submittedName>
        <fullName evidence="1">Uncharacterized protein</fullName>
    </submittedName>
</protein>
<sequence>MKILVFTEEDIELIDYNKVKSLITPGDALKTADRAVTICTRGNPLVQQVREACTQEDRPYNVFIIQR</sequence>